<comment type="caution">
    <text evidence="6">The sequence shown here is derived from an EMBL/GenBank/DDBJ whole genome shotgun (WGS) entry which is preliminary data.</text>
</comment>
<name>A0A022PIE5_9GAMM</name>
<evidence type="ECO:0000259" key="5">
    <source>
        <dbReference type="PROSITE" id="PS51208"/>
    </source>
</evidence>
<dbReference type="PIRSF" id="PIRSF037375">
    <property type="entry name" value="Autotrns_EstA"/>
    <property type="match status" value="1"/>
</dbReference>
<dbReference type="InterPro" id="IPR036514">
    <property type="entry name" value="SGNH_hydro_sf"/>
</dbReference>
<evidence type="ECO:0000256" key="2">
    <source>
        <dbReference type="ARBA" id="ARBA00022729"/>
    </source>
</evidence>
<dbReference type="RefSeq" id="WP_036777570.1">
    <property type="nucleotide sequence ID" value="NZ_CAWLTM010000098.1"/>
</dbReference>
<feature type="signal peptide" evidence="4">
    <location>
        <begin position="1"/>
        <end position="22"/>
    </location>
</feature>
<evidence type="ECO:0000256" key="1">
    <source>
        <dbReference type="ARBA" id="ARBA00008668"/>
    </source>
</evidence>
<feature type="active site" evidence="3">
    <location>
        <position position="334"/>
    </location>
</feature>
<dbReference type="InterPro" id="IPR017186">
    <property type="entry name" value="Lipase_autotranspt_EstA"/>
</dbReference>
<dbReference type="EMBL" id="JFGV01000017">
    <property type="protein sequence ID" value="EYU15902.1"/>
    <property type="molecule type" value="Genomic_DNA"/>
</dbReference>
<dbReference type="PROSITE" id="PS51208">
    <property type="entry name" value="AUTOTRANSPORTER"/>
    <property type="match status" value="1"/>
</dbReference>
<dbReference type="PANTHER" id="PTHR22835:SF659">
    <property type="entry name" value="GDSL LIPASE_ACYLHYDROLASE, PUTATIVE (AFU_ORTHOLOGUE AFUA_2G00510)-RELATED"/>
    <property type="match status" value="1"/>
</dbReference>
<evidence type="ECO:0000256" key="4">
    <source>
        <dbReference type="SAM" id="SignalP"/>
    </source>
</evidence>
<dbReference type="InterPro" id="IPR001087">
    <property type="entry name" value="GDSL"/>
</dbReference>
<dbReference type="Pfam" id="PF00657">
    <property type="entry name" value="Lipase_GDSL"/>
    <property type="match status" value="1"/>
</dbReference>
<dbReference type="SUPFAM" id="SSF52266">
    <property type="entry name" value="SGNH hydrolase"/>
    <property type="match status" value="1"/>
</dbReference>
<dbReference type="GO" id="GO:0016788">
    <property type="term" value="F:hydrolase activity, acting on ester bonds"/>
    <property type="evidence" value="ECO:0007669"/>
    <property type="project" value="InterPro"/>
</dbReference>
<accession>A0A022PIE5</accession>
<organism evidence="6 7">
    <name type="scientific">Photorhabdus aegyptia</name>
    <dbReference type="NCBI Taxonomy" id="2805098"/>
    <lineage>
        <taxon>Bacteria</taxon>
        <taxon>Pseudomonadati</taxon>
        <taxon>Pseudomonadota</taxon>
        <taxon>Gammaproteobacteria</taxon>
        <taxon>Enterobacterales</taxon>
        <taxon>Morganellaceae</taxon>
        <taxon>Photorhabdus</taxon>
    </lineage>
</organism>
<protein>
    <submittedName>
        <fullName evidence="6">Outer membrane autotransporter barrel domain-containing protein</fullName>
    </submittedName>
</protein>
<dbReference type="Proteomes" id="UP000023464">
    <property type="component" value="Unassembled WGS sequence"/>
</dbReference>
<dbReference type="GO" id="GO:0019867">
    <property type="term" value="C:outer membrane"/>
    <property type="evidence" value="ECO:0007669"/>
    <property type="project" value="InterPro"/>
</dbReference>
<dbReference type="Gene3D" id="3.40.50.1110">
    <property type="entry name" value="SGNH hydrolase"/>
    <property type="match status" value="1"/>
</dbReference>
<dbReference type="PATRIC" id="fig|1393736.3.peg.1541"/>
<dbReference type="AlphaFoldDB" id="A0A022PIE5"/>
<feature type="chain" id="PRO_5001506054" evidence="4">
    <location>
        <begin position="23"/>
        <end position="648"/>
    </location>
</feature>
<sequence length="648" mass="71200">MKRAFIFTPGMLALSISAISNAHTYDHLYVFGDSLSDSGNGGRYTTDGTTSELYNDLIAQHLGTKLTNSNSGGTNYAVGGSTAVPDVNKDNNTQNQVDNYLASHGNRADPNGMYIHWIGGNDIQAALKDLGKAQGMIDKSAKAAAFQVHTLLNTGAGLVIVPTVPDVGVTPKLMETIIFEGLKSKATPSQLEAAMDKVHAAVNKYPTIDAGTRFQVIQGVFKNIGLEASGGDAKKAEEITQQLFGAYEKMSRSASELVESYNRLEDMELSHNNGNIVRVDVNALLHEVIDNPLRYGFSNTLGYACARGVEAKSCHSTVPGFNASQLFLFADNFHPTPAAQRMIGQYTISILNAPHQVMSLTNTNNVPVKGALSSLDNRLQQLRSVGNEQGKIGVFGGYSGNHNSTLTLGSDYQLTDNILLGGMISRYQDKRSVNNFRADGRGYVFTTYGLWRYYDKGWVSGDLHYLDMKYEDITRSIVLNQWLRKEHASTTGHQWGGRITAGWDIPLTSTVMTSPIIQYAWDKSYVKGYRESGNSSTAMNFGNQRYDSQVGTLGWRLDTNFSRFNPYAEVRFNHQFGDKHYQISSAINSTQTSFVSKSQKQDTNWREYVIGMNAAITKDWGAFASISRNDGDVQNHTYAFSLGVNASF</sequence>
<feature type="active site" evidence="3">
    <location>
        <position position="331"/>
    </location>
</feature>
<keyword evidence="2 4" id="KW-0732">Signal</keyword>
<proteinExistence type="inferred from homology"/>
<evidence type="ECO:0000313" key="7">
    <source>
        <dbReference type="Proteomes" id="UP000023464"/>
    </source>
</evidence>
<evidence type="ECO:0000313" key="6">
    <source>
        <dbReference type="EMBL" id="EYU15902.1"/>
    </source>
</evidence>
<feature type="active site" description="Nucleophile" evidence="3">
    <location>
        <position position="34"/>
    </location>
</feature>
<dbReference type="PANTHER" id="PTHR22835">
    <property type="entry name" value="ZINC FINGER FYVE DOMAIN CONTAINING PROTEIN"/>
    <property type="match status" value="1"/>
</dbReference>
<dbReference type="SMART" id="SM00869">
    <property type="entry name" value="Autotransporter"/>
    <property type="match status" value="1"/>
</dbReference>
<evidence type="ECO:0000256" key="3">
    <source>
        <dbReference type="PIRSR" id="PIRSR037375-1"/>
    </source>
</evidence>
<gene>
    <name evidence="6" type="ORF">BA1DRAFT_01527</name>
</gene>
<dbReference type="InterPro" id="IPR036709">
    <property type="entry name" value="Autotransporte_beta_dom_sf"/>
</dbReference>
<feature type="domain" description="Autotransporter" evidence="5">
    <location>
        <begin position="372"/>
        <end position="648"/>
    </location>
</feature>
<dbReference type="NCBIfam" id="TIGR01414">
    <property type="entry name" value="autotrans_barl"/>
    <property type="match status" value="1"/>
</dbReference>
<comment type="similarity">
    <text evidence="1">Belongs to the 'GDSL' lipolytic enzyme family.</text>
</comment>
<dbReference type="CDD" id="cd01847">
    <property type="entry name" value="Triacylglycerol_lipase_like"/>
    <property type="match status" value="1"/>
</dbReference>
<dbReference type="InterPro" id="IPR005546">
    <property type="entry name" value="Autotransporte_beta"/>
</dbReference>
<dbReference type="InterPro" id="IPR006315">
    <property type="entry name" value="OM_autotransptr_brl_dom"/>
</dbReference>
<dbReference type="Pfam" id="PF03797">
    <property type="entry name" value="Autotransporter"/>
    <property type="match status" value="1"/>
</dbReference>
<reference evidence="6 7" key="1">
    <citation type="submission" date="2014-03" db="EMBL/GenBank/DDBJ databases">
        <title>Draft Genome of Photorhabdus luminescens BA1, an Egyptian Isolate.</title>
        <authorList>
            <person name="Ghazal S."/>
            <person name="Hurst S.G.IV."/>
            <person name="Morris K."/>
            <person name="Thomas K."/>
            <person name="Tisa L.S."/>
        </authorList>
    </citation>
    <scope>NUCLEOTIDE SEQUENCE [LARGE SCALE GENOMIC DNA]</scope>
    <source>
        <strain evidence="6 7">BA1</strain>
    </source>
</reference>
<dbReference type="Gene3D" id="2.40.128.130">
    <property type="entry name" value="Autotransporter beta-domain"/>
    <property type="match status" value="1"/>
</dbReference>
<dbReference type="SUPFAM" id="SSF103515">
    <property type="entry name" value="Autotransporter"/>
    <property type="match status" value="1"/>
</dbReference>
<keyword evidence="7" id="KW-1185">Reference proteome</keyword>